<feature type="binding site" evidence="19">
    <location>
        <begin position="61"/>
        <end position="66"/>
    </location>
    <ligand>
        <name>NAD(+)</name>
        <dbReference type="ChEBI" id="CHEBI:57540"/>
    </ligand>
</feature>
<evidence type="ECO:0000256" key="9">
    <source>
        <dbReference type="ARBA" id="ARBA00017684"/>
    </source>
</evidence>
<dbReference type="PIRSF" id="PIRSF001455">
    <property type="entry name" value="DHQ_synth"/>
    <property type="match status" value="1"/>
</dbReference>
<comment type="cofactor">
    <cofactor evidence="3">
        <name>Zn(2+)</name>
        <dbReference type="ChEBI" id="CHEBI:29105"/>
    </cofactor>
</comment>
<dbReference type="GO" id="GO:0009073">
    <property type="term" value="P:aromatic amino acid family biosynthetic process"/>
    <property type="evidence" value="ECO:0007669"/>
    <property type="project" value="UniProtKB-KW"/>
</dbReference>
<keyword evidence="13 19" id="KW-0547">Nucleotide-binding</keyword>
<evidence type="ECO:0000259" key="21">
    <source>
        <dbReference type="Pfam" id="PF24621"/>
    </source>
</evidence>
<reference evidence="22 24" key="3">
    <citation type="journal article" date="2024" name="Syst. Appl. Microbiol.">
        <title>Helicobacter cappadocius sp. nov., from lizards: The first psychrotrophic Helicobacter species.</title>
        <authorList>
            <person name="Aydin F."/>
            <person name="Tarhane S."/>
            <person name="Karakaya E."/>
            <person name="Abay S."/>
            <person name="Kayman T."/>
            <person name="Guran O."/>
            <person name="Bozkurt E."/>
            <person name="Uzum N."/>
            <person name="Avci A."/>
            <person name="Olgun K."/>
            <person name="Jablonski D."/>
            <person name="Guran C."/>
            <person name="Burcin Saticioglu I."/>
        </authorList>
    </citation>
    <scope>NUCLEOTIDE SEQUENCE [LARGE SCALE GENOMIC DNA]</scope>
    <source>
        <strain evidence="22">Faydin-H75</strain>
        <strain evidence="24">faydin-H76</strain>
    </source>
</reference>
<keyword evidence="15 19" id="KW-0520">NAD</keyword>
<dbReference type="RefSeq" id="WP_305516625.1">
    <property type="nucleotide sequence ID" value="NZ_JAUPEV010000002.1"/>
</dbReference>
<feature type="binding site" evidence="19">
    <location>
        <position position="250"/>
    </location>
    <ligand>
        <name>Zn(2+)</name>
        <dbReference type="ChEBI" id="CHEBI:29105"/>
    </ligand>
</feature>
<evidence type="ECO:0000256" key="14">
    <source>
        <dbReference type="ARBA" id="ARBA00022833"/>
    </source>
</evidence>
<dbReference type="Pfam" id="PF01761">
    <property type="entry name" value="DHQ_synthase"/>
    <property type="match status" value="1"/>
</dbReference>
<evidence type="ECO:0000259" key="20">
    <source>
        <dbReference type="Pfam" id="PF01761"/>
    </source>
</evidence>
<keyword evidence="11 19" id="KW-0028">Amino-acid biosynthesis</keyword>
<sequence>MQEITVSTSNLTYSVKIGRLDKIIHKGKVLVVSNPKIAGMYLQDLLDCIQADEVFVSIVPDGESHKNFESIDKILEVAFESRLDRKSLMIALGGGVISDMVGFASGIYQRGVDFITIPTTLLAQVDASVGGKTGINNRFGKNLVGIFHQPKAVYVNPLYLQTLPKREFSAGVAEIIKMAVCFDKDFFNWLKDNDLNDRDCLEIAIARSIQIKANVVSLDETEQGIRGALNYGHTFAHVIENETNYHTFLHGEAVAIGMRMANDLALKLGLMSVENIKSIDFLLNRYDLNHNYHIKDVESFYDKFFLDKKTQNDKIKFIFPKGIGDVAITDEVPKDKLFETLKKWGK</sequence>
<keyword evidence="14 19" id="KW-0862">Zinc</keyword>
<dbReference type="CDD" id="cd08195">
    <property type="entry name" value="DHQS"/>
    <property type="match status" value="1"/>
</dbReference>
<comment type="catalytic activity">
    <reaction evidence="1 19">
        <text>7-phospho-2-dehydro-3-deoxy-D-arabino-heptonate = 3-dehydroquinate + phosphate</text>
        <dbReference type="Rhea" id="RHEA:21968"/>
        <dbReference type="ChEBI" id="CHEBI:32364"/>
        <dbReference type="ChEBI" id="CHEBI:43474"/>
        <dbReference type="ChEBI" id="CHEBI:58394"/>
        <dbReference type="EC" id="4.2.3.4"/>
    </reaction>
</comment>
<evidence type="ECO:0000256" key="6">
    <source>
        <dbReference type="ARBA" id="ARBA00004661"/>
    </source>
</evidence>
<dbReference type="GO" id="GO:0000166">
    <property type="term" value="F:nucleotide binding"/>
    <property type="evidence" value="ECO:0007669"/>
    <property type="project" value="UniProtKB-KW"/>
</dbReference>
<comment type="similarity">
    <text evidence="7 19">Belongs to the sugar phosphate cyclases superfamily. Dehydroquinate synthase family.</text>
</comment>
<keyword evidence="18 19" id="KW-0170">Cobalt</keyword>
<feature type="binding site" evidence="19">
    <location>
        <position position="233"/>
    </location>
    <ligand>
        <name>Zn(2+)</name>
        <dbReference type="ChEBI" id="CHEBI:29105"/>
    </ligand>
</feature>
<feature type="binding site" evidence="19">
    <location>
        <begin position="95"/>
        <end position="99"/>
    </location>
    <ligand>
        <name>NAD(+)</name>
        <dbReference type="ChEBI" id="CHEBI:57540"/>
    </ligand>
</feature>
<dbReference type="PANTHER" id="PTHR43622:SF7">
    <property type="entry name" value="3-DEHYDROQUINATE SYNTHASE, CHLOROPLASTIC"/>
    <property type="match status" value="1"/>
</dbReference>
<evidence type="ECO:0000256" key="10">
    <source>
        <dbReference type="ARBA" id="ARBA00022490"/>
    </source>
</evidence>
<gene>
    <name evidence="19 23" type="primary">aroB</name>
    <name evidence="22" type="ORF">Q5I04_02095</name>
    <name evidence="23" type="ORF">Q5I06_02100</name>
</gene>
<evidence type="ECO:0000256" key="7">
    <source>
        <dbReference type="ARBA" id="ARBA00005412"/>
    </source>
</evidence>
<dbReference type="EMBL" id="JAUYZK010000002">
    <property type="protein sequence ID" value="MDP2538578.1"/>
    <property type="molecule type" value="Genomic_DNA"/>
</dbReference>
<evidence type="ECO:0000256" key="15">
    <source>
        <dbReference type="ARBA" id="ARBA00023027"/>
    </source>
</evidence>
<dbReference type="EMBL" id="JAUPEV010000002">
    <property type="protein sequence ID" value="MDO7252710.1"/>
    <property type="molecule type" value="Genomic_DNA"/>
</dbReference>
<dbReference type="InterPro" id="IPR056179">
    <property type="entry name" value="DHQS_C"/>
</dbReference>
<comment type="caution">
    <text evidence="19">Lacks conserved residue(s) required for the propagation of feature annotation.</text>
</comment>
<evidence type="ECO:0000256" key="5">
    <source>
        <dbReference type="ARBA" id="ARBA00004496"/>
    </source>
</evidence>
<accession>A0AA90PXZ1</accession>
<comment type="caution">
    <text evidence="23">The sequence shown here is derived from an EMBL/GenBank/DDBJ whole genome shotgun (WGS) entry which is preliminary data.</text>
</comment>
<keyword evidence="16 19" id="KW-0057">Aromatic amino acid biosynthesis</keyword>
<dbReference type="InterPro" id="IPR050071">
    <property type="entry name" value="Dehydroquinate_synthase"/>
</dbReference>
<dbReference type="GO" id="GO:0003856">
    <property type="term" value="F:3-dehydroquinate synthase activity"/>
    <property type="evidence" value="ECO:0007669"/>
    <property type="project" value="UniProtKB-UniRule"/>
</dbReference>
<feature type="binding site" evidence="19">
    <location>
        <position position="141"/>
    </location>
    <ligand>
        <name>NAD(+)</name>
        <dbReference type="ChEBI" id="CHEBI:57540"/>
    </ligand>
</feature>
<dbReference type="NCBIfam" id="TIGR01357">
    <property type="entry name" value="aroB"/>
    <property type="match status" value="1"/>
</dbReference>
<keyword evidence="12 19" id="KW-0479">Metal-binding</keyword>
<evidence type="ECO:0000256" key="13">
    <source>
        <dbReference type="ARBA" id="ARBA00022741"/>
    </source>
</evidence>
<feature type="domain" description="3-dehydroquinate synthase C-terminal" evidence="21">
    <location>
        <begin position="171"/>
        <end position="310"/>
    </location>
</feature>
<dbReference type="InterPro" id="IPR016037">
    <property type="entry name" value="DHQ_synth_AroB"/>
</dbReference>
<dbReference type="Gene3D" id="1.20.1090.10">
    <property type="entry name" value="Dehydroquinate synthase-like - alpha domain"/>
    <property type="match status" value="1"/>
</dbReference>
<keyword evidence="10 19" id="KW-0963">Cytoplasm</keyword>
<comment type="cofactor">
    <cofactor evidence="19">
        <name>Co(2+)</name>
        <dbReference type="ChEBI" id="CHEBI:48828"/>
    </cofactor>
    <cofactor evidence="19">
        <name>Zn(2+)</name>
        <dbReference type="ChEBI" id="CHEBI:29105"/>
    </cofactor>
    <text evidence="19">Binds 1 divalent metal cation per subunit. Can use either Co(2+) or Zn(2+).</text>
</comment>
<dbReference type="FunFam" id="3.40.50.1970:FF:000007">
    <property type="entry name" value="Pentafunctional AROM polypeptide"/>
    <property type="match status" value="1"/>
</dbReference>
<evidence type="ECO:0000256" key="1">
    <source>
        <dbReference type="ARBA" id="ARBA00001393"/>
    </source>
</evidence>
<evidence type="ECO:0000256" key="11">
    <source>
        <dbReference type="ARBA" id="ARBA00022605"/>
    </source>
</evidence>
<evidence type="ECO:0000256" key="3">
    <source>
        <dbReference type="ARBA" id="ARBA00001947"/>
    </source>
</evidence>
<evidence type="ECO:0000256" key="16">
    <source>
        <dbReference type="ARBA" id="ARBA00023141"/>
    </source>
</evidence>
<evidence type="ECO:0000256" key="2">
    <source>
        <dbReference type="ARBA" id="ARBA00001911"/>
    </source>
</evidence>
<feature type="binding site" evidence="19">
    <location>
        <position position="174"/>
    </location>
    <ligand>
        <name>Zn(2+)</name>
        <dbReference type="ChEBI" id="CHEBI:29105"/>
    </ligand>
</feature>
<evidence type="ECO:0000313" key="25">
    <source>
        <dbReference type="Proteomes" id="UP001240777"/>
    </source>
</evidence>
<dbReference type="Pfam" id="PF24621">
    <property type="entry name" value="DHQS_C"/>
    <property type="match status" value="1"/>
</dbReference>
<comment type="subcellular location">
    <subcellularLocation>
        <location evidence="5 19">Cytoplasm</location>
    </subcellularLocation>
</comment>
<feature type="binding site" evidence="19">
    <location>
        <position position="132"/>
    </location>
    <ligand>
        <name>NAD(+)</name>
        <dbReference type="ChEBI" id="CHEBI:57540"/>
    </ligand>
</feature>
<evidence type="ECO:0000256" key="17">
    <source>
        <dbReference type="ARBA" id="ARBA00023239"/>
    </source>
</evidence>
<evidence type="ECO:0000256" key="4">
    <source>
        <dbReference type="ARBA" id="ARBA00003485"/>
    </source>
</evidence>
<evidence type="ECO:0000256" key="19">
    <source>
        <dbReference type="HAMAP-Rule" id="MF_00110"/>
    </source>
</evidence>
<dbReference type="Gene3D" id="3.40.50.1970">
    <property type="match status" value="1"/>
</dbReference>
<evidence type="ECO:0000256" key="8">
    <source>
        <dbReference type="ARBA" id="ARBA00013031"/>
    </source>
</evidence>
<reference evidence="22" key="2">
    <citation type="submission" date="2023-07" db="EMBL/GenBank/DDBJ databases">
        <authorList>
            <person name="Aydin F."/>
            <person name="Tarhane S."/>
            <person name="Saticioglu I.B."/>
            <person name="Karakaya E."/>
            <person name="Abay S."/>
            <person name="Guran O."/>
            <person name="Bozkurt E."/>
            <person name="Uzum N."/>
            <person name="Olgun K."/>
            <person name="Jablonski D."/>
        </authorList>
    </citation>
    <scope>NUCLEOTIDE SEQUENCE</scope>
    <source>
        <strain evidence="22">Faydin-H75</strain>
    </source>
</reference>
<reference evidence="23 25" key="1">
    <citation type="submission" date="2023-07" db="EMBL/GenBank/DDBJ databases">
        <title>Unpublished Manusciprt.</title>
        <authorList>
            <person name="Aydin F."/>
            <person name="Tarhane S."/>
            <person name="Saticioglu I.B."/>
            <person name="Karakaya E."/>
            <person name="Abay S."/>
            <person name="Guran O."/>
            <person name="Bozkurt E."/>
            <person name="Uzum N."/>
            <person name="Olgun K."/>
            <person name="Jablonski D."/>
        </authorList>
    </citation>
    <scope>NUCLEOTIDE SEQUENCE</scope>
    <source>
        <strain evidence="25">faydin-H75</strain>
        <strain evidence="23">Faydin-H76</strain>
    </source>
</reference>
<dbReference type="EC" id="4.2.3.4" evidence="8 19"/>
<keyword evidence="17 19" id="KW-0456">Lyase</keyword>
<evidence type="ECO:0000256" key="12">
    <source>
        <dbReference type="ARBA" id="ARBA00022723"/>
    </source>
</evidence>
<dbReference type="InterPro" id="IPR030960">
    <property type="entry name" value="DHQS/DOIS_N"/>
</dbReference>
<dbReference type="GO" id="GO:0005737">
    <property type="term" value="C:cytoplasm"/>
    <property type="evidence" value="ECO:0007669"/>
    <property type="project" value="UniProtKB-SubCell"/>
</dbReference>
<dbReference type="SUPFAM" id="SSF56796">
    <property type="entry name" value="Dehydroquinate synthase-like"/>
    <property type="match status" value="1"/>
</dbReference>
<protein>
    <recommendedName>
        <fullName evidence="9 19">3-dehydroquinate synthase</fullName>
        <shortName evidence="19">DHQS</shortName>
        <ecNumber evidence="8 19">4.2.3.4</ecNumber>
    </recommendedName>
</protein>
<evidence type="ECO:0000313" key="24">
    <source>
        <dbReference type="Proteomes" id="UP001177258"/>
    </source>
</evidence>
<feature type="binding site" evidence="19">
    <location>
        <begin position="119"/>
        <end position="120"/>
    </location>
    <ligand>
        <name>NAD(+)</name>
        <dbReference type="ChEBI" id="CHEBI:57540"/>
    </ligand>
</feature>
<dbReference type="PANTHER" id="PTHR43622">
    <property type="entry name" value="3-DEHYDROQUINATE SYNTHASE"/>
    <property type="match status" value="1"/>
</dbReference>
<dbReference type="Proteomes" id="UP001240777">
    <property type="component" value="Unassembled WGS sequence"/>
</dbReference>
<comment type="function">
    <text evidence="4 19">Catalyzes the conversion of 3-deoxy-D-arabino-heptulosonate 7-phosphate (DAHP) to dehydroquinate (DHQ).</text>
</comment>
<proteinExistence type="inferred from homology"/>
<name>A0AA90PXZ1_9HELI</name>
<dbReference type="Proteomes" id="UP001177258">
    <property type="component" value="Unassembled WGS sequence"/>
</dbReference>
<dbReference type="HAMAP" id="MF_00110">
    <property type="entry name" value="DHQ_synthase"/>
    <property type="match status" value="1"/>
</dbReference>
<dbReference type="GO" id="GO:0009423">
    <property type="term" value="P:chorismate biosynthetic process"/>
    <property type="evidence" value="ECO:0007669"/>
    <property type="project" value="UniProtKB-UniRule"/>
</dbReference>
<dbReference type="GO" id="GO:0008652">
    <property type="term" value="P:amino acid biosynthetic process"/>
    <property type="evidence" value="ECO:0007669"/>
    <property type="project" value="UniProtKB-KW"/>
</dbReference>
<organism evidence="23 24">
    <name type="scientific">Helicobacter cappadocius</name>
    <dbReference type="NCBI Taxonomy" id="3063998"/>
    <lineage>
        <taxon>Bacteria</taxon>
        <taxon>Pseudomonadati</taxon>
        <taxon>Campylobacterota</taxon>
        <taxon>Epsilonproteobacteria</taxon>
        <taxon>Campylobacterales</taxon>
        <taxon>Helicobacteraceae</taxon>
        <taxon>Helicobacter</taxon>
    </lineage>
</organism>
<keyword evidence="25" id="KW-1185">Reference proteome</keyword>
<dbReference type="AlphaFoldDB" id="A0AA90PXZ1"/>
<evidence type="ECO:0000313" key="22">
    <source>
        <dbReference type="EMBL" id="MDO7252710.1"/>
    </source>
</evidence>
<comment type="pathway">
    <text evidence="6 19">Metabolic intermediate biosynthesis; chorismate biosynthesis; chorismate from D-erythrose 4-phosphate and phosphoenolpyruvate: step 2/7.</text>
</comment>
<dbReference type="InterPro" id="IPR030963">
    <property type="entry name" value="DHQ_synth_fam"/>
</dbReference>
<comment type="cofactor">
    <cofactor evidence="2 19">
        <name>NAD(+)</name>
        <dbReference type="ChEBI" id="CHEBI:57540"/>
    </cofactor>
</comment>
<evidence type="ECO:0000256" key="18">
    <source>
        <dbReference type="ARBA" id="ARBA00023285"/>
    </source>
</evidence>
<evidence type="ECO:0000313" key="23">
    <source>
        <dbReference type="EMBL" id="MDP2538578.1"/>
    </source>
</evidence>
<dbReference type="GO" id="GO:0046872">
    <property type="term" value="F:metal ion binding"/>
    <property type="evidence" value="ECO:0007669"/>
    <property type="project" value="UniProtKB-KW"/>
</dbReference>
<feature type="domain" description="3-dehydroquinate synthase N-terminal" evidence="20">
    <location>
        <begin position="58"/>
        <end position="169"/>
    </location>
</feature>